<proteinExistence type="predicted"/>
<dbReference type="Gene3D" id="3.40.50.150">
    <property type="entry name" value="Vaccinia Virus protein VP39"/>
    <property type="match status" value="1"/>
</dbReference>
<name>R7Z4L0_CONA1</name>
<sequence length="402" mass="44448">MLKTAYGALLTVIVIILAVGRPCGCYMFLERLWSLIGSHAICFGLGLLLFPLARRILSRHAEPGADGREGNDSALYGLDHGRLNIALPPPTMWMNMGYWETTLDFPIACRALLDEVLITAKLLTPESRSLPSNPHRALTIIDLGFGCGDQTMYLMQKFSKAMPAVDALTDKQRLPLIDRYVGVTLNLTQFQYAESRLAALGMLSRKDANPSIQIFCADAAQPASWSEELFRAAKANAASPPPPTDAFESVMLGDSASRETWVLALDTLYHFSPSRQPILNHAYRELQASLMAFDLVLAEDASRLDRVLLMAVSILTGTPFANFVTAVQYRKMLVLAGYADDGIEIRDVSEHVFAPLARFLKDRERQLGLIGLGIGAYRVARWMFGWWGRSGVVRGVIVVARR</sequence>
<evidence type="ECO:0000256" key="1">
    <source>
        <dbReference type="SAM" id="Phobius"/>
    </source>
</evidence>
<evidence type="ECO:0000313" key="3">
    <source>
        <dbReference type="Proteomes" id="UP000016924"/>
    </source>
</evidence>
<dbReference type="STRING" id="1168221.R7Z4L0"/>
<accession>R7Z4L0</accession>
<gene>
    <name evidence="2" type="ORF">W97_08139</name>
</gene>
<dbReference type="HOGENOM" id="CLU_039068_3_0_1"/>
<dbReference type="EMBL" id="JH767602">
    <property type="protein sequence ID" value="EON68881.1"/>
    <property type="molecule type" value="Genomic_DNA"/>
</dbReference>
<organism evidence="2 3">
    <name type="scientific">Coniosporium apollinis (strain CBS 100218)</name>
    <name type="common">Rock-inhabiting black yeast</name>
    <dbReference type="NCBI Taxonomy" id="1168221"/>
    <lineage>
        <taxon>Eukaryota</taxon>
        <taxon>Fungi</taxon>
        <taxon>Dikarya</taxon>
        <taxon>Ascomycota</taxon>
        <taxon>Pezizomycotina</taxon>
        <taxon>Dothideomycetes</taxon>
        <taxon>Dothideomycetes incertae sedis</taxon>
        <taxon>Coniosporium</taxon>
    </lineage>
</organism>
<feature type="transmembrane region" description="Helical" evidence="1">
    <location>
        <begin position="32"/>
        <end position="53"/>
    </location>
</feature>
<keyword evidence="1" id="KW-1133">Transmembrane helix</keyword>
<dbReference type="GeneID" id="19905450"/>
<dbReference type="AlphaFoldDB" id="R7Z4L0"/>
<keyword evidence="3" id="KW-1185">Reference proteome</keyword>
<reference evidence="3" key="1">
    <citation type="submission" date="2012-06" db="EMBL/GenBank/DDBJ databases">
        <title>The genome sequence of Coniosporium apollinis CBS 100218.</title>
        <authorList>
            <consortium name="The Broad Institute Genome Sequencing Platform"/>
            <person name="Cuomo C."/>
            <person name="Gorbushina A."/>
            <person name="Noack S."/>
            <person name="Walker B."/>
            <person name="Young S.K."/>
            <person name="Zeng Q."/>
            <person name="Gargeya S."/>
            <person name="Fitzgerald M."/>
            <person name="Haas B."/>
            <person name="Abouelleil A."/>
            <person name="Alvarado L."/>
            <person name="Arachchi H.M."/>
            <person name="Berlin A.M."/>
            <person name="Chapman S.B."/>
            <person name="Goldberg J."/>
            <person name="Griggs A."/>
            <person name="Gujja S."/>
            <person name="Hansen M."/>
            <person name="Howarth C."/>
            <person name="Imamovic A."/>
            <person name="Larimer J."/>
            <person name="McCowan C."/>
            <person name="Montmayeur A."/>
            <person name="Murphy C."/>
            <person name="Neiman D."/>
            <person name="Pearson M."/>
            <person name="Priest M."/>
            <person name="Roberts A."/>
            <person name="Saif S."/>
            <person name="Shea T."/>
            <person name="Sisk P."/>
            <person name="Sykes S."/>
            <person name="Wortman J."/>
            <person name="Nusbaum C."/>
            <person name="Birren B."/>
        </authorList>
    </citation>
    <scope>NUCLEOTIDE SEQUENCE [LARGE SCALE GENOMIC DNA]</scope>
    <source>
        <strain evidence="3">CBS 100218</strain>
    </source>
</reference>
<keyword evidence="1" id="KW-0472">Membrane</keyword>
<dbReference type="OMA" id="MNMGYWE"/>
<dbReference type="RefSeq" id="XP_007784198.1">
    <property type="nucleotide sequence ID" value="XM_007786008.1"/>
</dbReference>
<dbReference type="SUPFAM" id="SSF53335">
    <property type="entry name" value="S-adenosyl-L-methionine-dependent methyltransferases"/>
    <property type="match status" value="1"/>
</dbReference>
<dbReference type="eggNOG" id="ENOG502S5S2">
    <property type="taxonomic scope" value="Eukaryota"/>
</dbReference>
<evidence type="ECO:0000313" key="2">
    <source>
        <dbReference type="EMBL" id="EON68881.1"/>
    </source>
</evidence>
<evidence type="ECO:0008006" key="4">
    <source>
        <dbReference type="Google" id="ProtNLM"/>
    </source>
</evidence>
<protein>
    <recommendedName>
        <fullName evidence="4">Methyltransferase domain-containing protein</fullName>
    </recommendedName>
</protein>
<dbReference type="InterPro" id="IPR029063">
    <property type="entry name" value="SAM-dependent_MTases_sf"/>
</dbReference>
<dbReference type="Proteomes" id="UP000016924">
    <property type="component" value="Unassembled WGS sequence"/>
</dbReference>
<dbReference type="OrthoDB" id="61390at2759"/>
<keyword evidence="1" id="KW-0812">Transmembrane</keyword>